<accession>A0A507ASA1</accession>
<keyword evidence="4 5" id="KW-0472">Membrane</keyword>
<dbReference type="InParanoid" id="A0A507ASA1"/>
<evidence type="ECO:0000313" key="7">
    <source>
        <dbReference type="EMBL" id="TPX07781.1"/>
    </source>
</evidence>
<feature type="domain" description="MARVEL" evidence="6">
    <location>
        <begin position="7"/>
        <end position="191"/>
    </location>
</feature>
<feature type="transmembrane region" description="Helical" evidence="5">
    <location>
        <begin position="68"/>
        <end position="90"/>
    </location>
</feature>
<dbReference type="GO" id="GO:0070941">
    <property type="term" value="P:eisosome assembly"/>
    <property type="evidence" value="ECO:0007669"/>
    <property type="project" value="TreeGrafter"/>
</dbReference>
<dbReference type="OrthoDB" id="2017497at2759"/>
<dbReference type="GeneID" id="41978020"/>
<evidence type="ECO:0000313" key="8">
    <source>
        <dbReference type="Proteomes" id="UP000319257"/>
    </source>
</evidence>
<keyword evidence="3 5" id="KW-1133">Transmembrane helix</keyword>
<dbReference type="AlphaFoldDB" id="A0A507ASA1"/>
<dbReference type="EMBL" id="SKBQ01000086">
    <property type="protein sequence ID" value="TPX07781.1"/>
    <property type="molecule type" value="Genomic_DNA"/>
</dbReference>
<gene>
    <name evidence="7" type="ORF">E0L32_010573</name>
</gene>
<name>A0A507ASA1_9PEZI</name>
<feature type="transmembrane region" description="Helical" evidence="5">
    <location>
        <begin position="177"/>
        <end position="196"/>
    </location>
</feature>
<proteinExistence type="predicted"/>
<dbReference type="InterPro" id="IPR052649">
    <property type="entry name" value="NCE102-like"/>
</dbReference>
<keyword evidence="8" id="KW-1185">Reference proteome</keyword>
<dbReference type="Proteomes" id="UP000319257">
    <property type="component" value="Unassembled WGS sequence"/>
</dbReference>
<dbReference type="GO" id="GO:0032126">
    <property type="term" value="C:eisosome"/>
    <property type="evidence" value="ECO:0007669"/>
    <property type="project" value="TreeGrafter"/>
</dbReference>
<evidence type="ECO:0000256" key="5">
    <source>
        <dbReference type="SAM" id="Phobius"/>
    </source>
</evidence>
<reference evidence="7 8" key="1">
    <citation type="submission" date="2019-06" db="EMBL/GenBank/DDBJ databases">
        <title>Draft genome sequence of the filamentous fungus Phialemoniopsis curvata isolated from diesel fuel.</title>
        <authorList>
            <person name="Varaljay V.A."/>
            <person name="Lyon W.J."/>
            <person name="Crouch A.L."/>
            <person name="Drake C.E."/>
            <person name="Hollomon J.M."/>
            <person name="Nadeau L.J."/>
            <person name="Nunn H.S."/>
            <person name="Stevenson B.S."/>
            <person name="Bojanowski C.L."/>
            <person name="Crookes-Goodson W.J."/>
        </authorList>
    </citation>
    <scope>NUCLEOTIDE SEQUENCE [LARGE SCALE GENOMIC DNA]</scope>
    <source>
        <strain evidence="7 8">D216</strain>
    </source>
</reference>
<dbReference type="PANTHER" id="PTHR28165:SF2">
    <property type="entry name" value="MARVEL DOMAIN-CONTAINING PROTEIN"/>
    <property type="match status" value="1"/>
</dbReference>
<evidence type="ECO:0000256" key="2">
    <source>
        <dbReference type="ARBA" id="ARBA00022692"/>
    </source>
</evidence>
<evidence type="ECO:0000256" key="4">
    <source>
        <dbReference type="ARBA" id="ARBA00023136"/>
    </source>
</evidence>
<evidence type="ECO:0000256" key="1">
    <source>
        <dbReference type="ARBA" id="ARBA00004141"/>
    </source>
</evidence>
<dbReference type="PANTHER" id="PTHR28165">
    <property type="entry name" value="NON-CLASSICAL EXPORT PROTEIN 2-RELATED"/>
    <property type="match status" value="1"/>
</dbReference>
<evidence type="ECO:0000259" key="6">
    <source>
        <dbReference type="Pfam" id="PF01284"/>
    </source>
</evidence>
<protein>
    <recommendedName>
        <fullName evidence="6">MARVEL domain-containing protein</fullName>
    </recommendedName>
</protein>
<dbReference type="GO" id="GO:0072659">
    <property type="term" value="P:protein localization to plasma membrane"/>
    <property type="evidence" value="ECO:0007669"/>
    <property type="project" value="TreeGrafter"/>
</dbReference>
<organism evidence="7 8">
    <name type="scientific">Thyridium curvatum</name>
    <dbReference type="NCBI Taxonomy" id="1093900"/>
    <lineage>
        <taxon>Eukaryota</taxon>
        <taxon>Fungi</taxon>
        <taxon>Dikarya</taxon>
        <taxon>Ascomycota</taxon>
        <taxon>Pezizomycotina</taxon>
        <taxon>Sordariomycetes</taxon>
        <taxon>Sordariomycetidae</taxon>
        <taxon>Thyridiales</taxon>
        <taxon>Thyridiaceae</taxon>
        <taxon>Thyridium</taxon>
    </lineage>
</organism>
<dbReference type="RefSeq" id="XP_030989492.1">
    <property type="nucleotide sequence ID" value="XM_031133205.1"/>
</dbReference>
<keyword evidence="2 5" id="KW-0812">Transmembrane</keyword>
<evidence type="ECO:0000256" key="3">
    <source>
        <dbReference type="ARBA" id="ARBA00022989"/>
    </source>
</evidence>
<sequence>MSSIIGLGLRGFLVLCGAVVLGLSVTLAKKQLLGSPPSETSFSAFSGAFGIIASALGIAAIFFDSIPVLVAAAVDVLAAIFYLAAGVVSAPHAERLNSTPFPESHTLIRDPFKQAMAVALKGVSCTDGSDKGDFLRYSNKLINGGCVDLKGPVCGVGSESDWKGALKSRCTQVQADFAFEFIACAFGLGALAFLFLSSKRSGRTSYV</sequence>
<comment type="subcellular location">
    <subcellularLocation>
        <location evidence="1">Membrane</location>
        <topology evidence="1">Multi-pass membrane protein</topology>
    </subcellularLocation>
</comment>
<dbReference type="STRING" id="1093900.A0A507ASA1"/>
<dbReference type="InterPro" id="IPR008253">
    <property type="entry name" value="Marvel"/>
</dbReference>
<dbReference type="Pfam" id="PF01284">
    <property type="entry name" value="MARVEL"/>
    <property type="match status" value="1"/>
</dbReference>
<feature type="transmembrane region" description="Helical" evidence="5">
    <location>
        <begin position="44"/>
        <end position="63"/>
    </location>
</feature>
<dbReference type="GO" id="GO:0005886">
    <property type="term" value="C:plasma membrane"/>
    <property type="evidence" value="ECO:0007669"/>
    <property type="project" value="TreeGrafter"/>
</dbReference>
<comment type="caution">
    <text evidence="7">The sequence shown here is derived from an EMBL/GenBank/DDBJ whole genome shotgun (WGS) entry which is preliminary data.</text>
</comment>